<feature type="signal peptide" evidence="1">
    <location>
        <begin position="1"/>
        <end position="21"/>
    </location>
</feature>
<proteinExistence type="predicted"/>
<name>A0A1V6NM00_PENPO</name>
<keyword evidence="1" id="KW-0732">Signal</keyword>
<comment type="caution">
    <text evidence="2">The sequence shown here is derived from an EMBL/GenBank/DDBJ whole genome shotgun (WGS) entry which is preliminary data.</text>
</comment>
<dbReference type="AlphaFoldDB" id="A0A1V6NM00"/>
<protein>
    <recommendedName>
        <fullName evidence="4">Extracellular membrane protein CFEM domain-containing protein</fullName>
    </recommendedName>
</protein>
<evidence type="ECO:0000256" key="1">
    <source>
        <dbReference type="SAM" id="SignalP"/>
    </source>
</evidence>
<reference evidence="3" key="1">
    <citation type="journal article" date="2017" name="Nat. Microbiol.">
        <title>Global analysis of biosynthetic gene clusters reveals vast potential of secondary metabolite production in Penicillium species.</title>
        <authorList>
            <person name="Nielsen J.C."/>
            <person name="Grijseels S."/>
            <person name="Prigent S."/>
            <person name="Ji B."/>
            <person name="Dainat J."/>
            <person name="Nielsen K.F."/>
            <person name="Frisvad J.C."/>
            <person name="Workman M."/>
            <person name="Nielsen J."/>
        </authorList>
    </citation>
    <scope>NUCLEOTIDE SEQUENCE [LARGE SCALE GENOMIC DNA]</scope>
    <source>
        <strain evidence="3">IBT 4502</strain>
    </source>
</reference>
<feature type="chain" id="PRO_5013025972" description="Extracellular membrane protein CFEM domain-containing protein" evidence="1">
    <location>
        <begin position="22"/>
        <end position="114"/>
    </location>
</feature>
<dbReference type="OrthoDB" id="4367265at2759"/>
<keyword evidence="3" id="KW-1185">Reference proteome</keyword>
<dbReference type="Proteomes" id="UP000191408">
    <property type="component" value="Unassembled WGS sequence"/>
</dbReference>
<evidence type="ECO:0000313" key="3">
    <source>
        <dbReference type="Proteomes" id="UP000191408"/>
    </source>
</evidence>
<evidence type="ECO:0008006" key="4">
    <source>
        <dbReference type="Google" id="ProtNLM"/>
    </source>
</evidence>
<organism evidence="2 3">
    <name type="scientific">Penicillium polonicum</name>
    <dbReference type="NCBI Taxonomy" id="60169"/>
    <lineage>
        <taxon>Eukaryota</taxon>
        <taxon>Fungi</taxon>
        <taxon>Dikarya</taxon>
        <taxon>Ascomycota</taxon>
        <taxon>Pezizomycotina</taxon>
        <taxon>Eurotiomycetes</taxon>
        <taxon>Eurotiomycetidae</taxon>
        <taxon>Eurotiales</taxon>
        <taxon>Aspergillaceae</taxon>
        <taxon>Penicillium</taxon>
    </lineage>
</organism>
<gene>
    <name evidence="2" type="ORF">PENPOL_c005G02855</name>
</gene>
<accession>A0A1V6NM00</accession>
<evidence type="ECO:0000313" key="2">
    <source>
        <dbReference type="EMBL" id="OQD65670.1"/>
    </source>
</evidence>
<sequence length="114" mass="11563">MYLYKALGLVLAQLALSQAAACPTGGCGTADACVLTEKCTTATFTSPSTTTITTCVPTATCAGHHVSSATRTTNAARVTVLLANVDRRMIIGQLAARIMGLALSMNTAAMGIPA</sequence>
<dbReference type="EMBL" id="MDYM01000005">
    <property type="protein sequence ID" value="OQD65670.1"/>
    <property type="molecule type" value="Genomic_DNA"/>
</dbReference>